<comment type="similarity">
    <text evidence="1">Belongs to the ABC transporter superfamily.</text>
</comment>
<protein>
    <submittedName>
        <fullName evidence="6">ATP-binding cassette domain-containing protein</fullName>
    </submittedName>
</protein>
<dbReference type="InterPro" id="IPR027417">
    <property type="entry name" value="P-loop_NTPase"/>
</dbReference>
<dbReference type="InterPro" id="IPR017871">
    <property type="entry name" value="ABC_transporter-like_CS"/>
</dbReference>
<evidence type="ECO:0000256" key="2">
    <source>
        <dbReference type="ARBA" id="ARBA00022448"/>
    </source>
</evidence>
<evidence type="ECO:0000259" key="5">
    <source>
        <dbReference type="PROSITE" id="PS50893"/>
    </source>
</evidence>
<dbReference type="SUPFAM" id="SSF52540">
    <property type="entry name" value="P-loop containing nucleoside triphosphate hydrolases"/>
    <property type="match status" value="1"/>
</dbReference>
<proteinExistence type="inferred from homology"/>
<feature type="domain" description="ABC transporter" evidence="5">
    <location>
        <begin position="4"/>
        <end position="231"/>
    </location>
</feature>
<dbReference type="PROSITE" id="PS50893">
    <property type="entry name" value="ABC_TRANSPORTER_2"/>
    <property type="match status" value="1"/>
</dbReference>
<evidence type="ECO:0000256" key="1">
    <source>
        <dbReference type="ARBA" id="ARBA00005417"/>
    </source>
</evidence>
<dbReference type="Gene3D" id="3.40.50.300">
    <property type="entry name" value="P-loop containing nucleotide triphosphate hydrolases"/>
    <property type="match status" value="1"/>
</dbReference>
<dbReference type="PROSITE" id="PS00211">
    <property type="entry name" value="ABC_TRANSPORTER_1"/>
    <property type="match status" value="1"/>
</dbReference>
<dbReference type="Proteomes" id="UP001597110">
    <property type="component" value="Unassembled WGS sequence"/>
</dbReference>
<evidence type="ECO:0000313" key="7">
    <source>
        <dbReference type="Proteomes" id="UP001597110"/>
    </source>
</evidence>
<dbReference type="Pfam" id="PF00005">
    <property type="entry name" value="ABC_tran"/>
    <property type="match status" value="1"/>
</dbReference>
<dbReference type="EMBL" id="JBHTIF010000001">
    <property type="protein sequence ID" value="MFD0724637.1"/>
    <property type="molecule type" value="Genomic_DNA"/>
</dbReference>
<dbReference type="RefSeq" id="WP_386822289.1">
    <property type="nucleotide sequence ID" value="NZ_JBHTIF010000001.1"/>
</dbReference>
<keyword evidence="4 6" id="KW-0067">ATP-binding</keyword>
<evidence type="ECO:0000256" key="3">
    <source>
        <dbReference type="ARBA" id="ARBA00022741"/>
    </source>
</evidence>
<organism evidence="6 7">
    <name type="scientific">Lysobacter brunescens</name>
    <dbReference type="NCBI Taxonomy" id="262323"/>
    <lineage>
        <taxon>Bacteria</taxon>
        <taxon>Pseudomonadati</taxon>
        <taxon>Pseudomonadota</taxon>
        <taxon>Gammaproteobacteria</taxon>
        <taxon>Lysobacterales</taxon>
        <taxon>Lysobacteraceae</taxon>
        <taxon>Lysobacter</taxon>
    </lineage>
</organism>
<gene>
    <name evidence="6" type="ORF">ACFQ0E_03395</name>
</gene>
<keyword evidence="7" id="KW-1185">Reference proteome</keyword>
<reference evidence="7" key="1">
    <citation type="journal article" date="2019" name="Int. J. Syst. Evol. Microbiol.">
        <title>The Global Catalogue of Microorganisms (GCM) 10K type strain sequencing project: providing services to taxonomists for standard genome sequencing and annotation.</title>
        <authorList>
            <consortium name="The Broad Institute Genomics Platform"/>
            <consortium name="The Broad Institute Genome Sequencing Center for Infectious Disease"/>
            <person name="Wu L."/>
            <person name="Ma J."/>
        </authorList>
    </citation>
    <scope>NUCLEOTIDE SEQUENCE [LARGE SCALE GENOMIC DNA]</scope>
    <source>
        <strain evidence="7">CCUG 55585</strain>
    </source>
</reference>
<dbReference type="GO" id="GO:0005524">
    <property type="term" value="F:ATP binding"/>
    <property type="evidence" value="ECO:0007669"/>
    <property type="project" value="UniProtKB-KW"/>
</dbReference>
<accession>A0ABW2Y7W7</accession>
<dbReference type="InterPro" id="IPR003439">
    <property type="entry name" value="ABC_transporter-like_ATP-bd"/>
</dbReference>
<sequence>MHCLQTRALVHRYGNDLVLDGIDLQVPTGSIYGFLGPNGAGKTTTLRLLLGLLRRQQGEIAIFGHRLDEDRIGLLRRIGSMIESPSFYEHLSARENLALLQKVYRCPRGRIDEVLALVGLAQTGRKRAGQFSLGMKQRLGLAVALLHAPDLLILDEPSNGLDPNGIVEMRALLQRLNRELGITILVSSHLLPEVEKLATHVGILHRGRLMFQGTIDALQARQHQRRALRLRTGDDDAAQSLLARHGHPAHRDVDGLSLPALDDADAAALNRTLVAAGIDVFELAPERGDLERIFMDIVEDRSTASVTLGEAA</sequence>
<dbReference type="InterPro" id="IPR003593">
    <property type="entry name" value="AAA+_ATPase"/>
</dbReference>
<dbReference type="SMART" id="SM00382">
    <property type="entry name" value="AAA"/>
    <property type="match status" value="1"/>
</dbReference>
<name>A0ABW2Y7W7_9GAMM</name>
<evidence type="ECO:0000256" key="4">
    <source>
        <dbReference type="ARBA" id="ARBA00022840"/>
    </source>
</evidence>
<keyword evidence="3" id="KW-0547">Nucleotide-binding</keyword>
<evidence type="ECO:0000313" key="6">
    <source>
        <dbReference type="EMBL" id="MFD0724637.1"/>
    </source>
</evidence>
<dbReference type="PANTHER" id="PTHR43335">
    <property type="entry name" value="ABC TRANSPORTER, ATP-BINDING PROTEIN"/>
    <property type="match status" value="1"/>
</dbReference>
<comment type="caution">
    <text evidence="6">The sequence shown here is derived from an EMBL/GenBank/DDBJ whole genome shotgun (WGS) entry which is preliminary data.</text>
</comment>
<dbReference type="PANTHER" id="PTHR43335:SF4">
    <property type="entry name" value="ABC TRANSPORTER, ATP-BINDING PROTEIN"/>
    <property type="match status" value="1"/>
</dbReference>
<keyword evidence="2" id="KW-0813">Transport</keyword>